<evidence type="ECO:0000313" key="8">
    <source>
        <dbReference type="Ensembl" id="ENSAMEP00000043597.1"/>
    </source>
</evidence>
<evidence type="ECO:0000256" key="4">
    <source>
        <dbReference type="ARBA" id="ARBA00022989"/>
    </source>
</evidence>
<reference evidence="8" key="2">
    <citation type="submission" date="2025-08" db="UniProtKB">
        <authorList>
            <consortium name="Ensembl"/>
        </authorList>
    </citation>
    <scope>IDENTIFICATION</scope>
</reference>
<name>A0A7N5KR73_AILME</name>
<evidence type="ECO:0000256" key="2">
    <source>
        <dbReference type="ARBA" id="ARBA00022692"/>
    </source>
</evidence>
<feature type="region of interest" description="Disordered" evidence="6">
    <location>
        <begin position="358"/>
        <end position="406"/>
    </location>
</feature>
<evidence type="ECO:0000256" key="5">
    <source>
        <dbReference type="ARBA" id="ARBA00023136"/>
    </source>
</evidence>
<dbReference type="AlphaFoldDB" id="A0A7N5KR73"/>
<keyword evidence="4 7" id="KW-1133">Transmembrane helix</keyword>
<feature type="compositionally biased region" description="Low complexity" evidence="6">
    <location>
        <begin position="390"/>
        <end position="406"/>
    </location>
</feature>
<dbReference type="GeneTree" id="ENSGT00390000004155"/>
<accession>A0A7N5KR73</accession>
<reference evidence="8" key="3">
    <citation type="submission" date="2025-09" db="UniProtKB">
        <authorList>
            <consortium name="Ensembl"/>
        </authorList>
    </citation>
    <scope>IDENTIFICATION</scope>
</reference>
<evidence type="ECO:0000256" key="3">
    <source>
        <dbReference type="ARBA" id="ARBA00022824"/>
    </source>
</evidence>
<dbReference type="PANTHER" id="PTHR31394:SF1">
    <property type="entry name" value="TRANSMEMBRANE PROTEIN 199"/>
    <property type="match status" value="1"/>
</dbReference>
<evidence type="ECO:0000256" key="6">
    <source>
        <dbReference type="SAM" id="MobiDB-lite"/>
    </source>
</evidence>
<evidence type="ECO:0000313" key="9">
    <source>
        <dbReference type="Proteomes" id="UP000008912"/>
    </source>
</evidence>
<feature type="region of interest" description="Disordered" evidence="6">
    <location>
        <begin position="1"/>
        <end position="69"/>
    </location>
</feature>
<keyword evidence="9" id="KW-1185">Reference proteome</keyword>
<keyword evidence="3" id="KW-0256">Endoplasmic reticulum</keyword>
<keyword evidence="5 7" id="KW-0472">Membrane</keyword>
<dbReference type="Ensembl" id="ENSAMET00000047324.1">
    <property type="protein sequence ID" value="ENSAMEP00000043597.1"/>
    <property type="gene ID" value="ENSAMEG00000005025.2"/>
</dbReference>
<organism evidence="8 9">
    <name type="scientific">Ailuropoda melanoleuca</name>
    <name type="common">Giant panda</name>
    <dbReference type="NCBI Taxonomy" id="9646"/>
    <lineage>
        <taxon>Eukaryota</taxon>
        <taxon>Metazoa</taxon>
        <taxon>Chordata</taxon>
        <taxon>Craniata</taxon>
        <taxon>Vertebrata</taxon>
        <taxon>Euteleostomi</taxon>
        <taxon>Mammalia</taxon>
        <taxon>Eutheria</taxon>
        <taxon>Laurasiatheria</taxon>
        <taxon>Carnivora</taxon>
        <taxon>Caniformia</taxon>
        <taxon>Ursidae</taxon>
        <taxon>Ailuropoda</taxon>
    </lineage>
</organism>
<dbReference type="PANTHER" id="PTHR31394">
    <property type="entry name" value="TRANSMEMBRANE PROTEIN 199"/>
    <property type="match status" value="1"/>
</dbReference>
<dbReference type="InterPro" id="IPR021013">
    <property type="entry name" value="ATPase_Vma12"/>
</dbReference>
<reference evidence="8 9" key="1">
    <citation type="journal article" date="2010" name="Nature">
        <title>The sequence and de novo assembly of the giant panda genome.</title>
        <authorList>
            <person name="Li R."/>
            <person name="Fan W."/>
            <person name="Tian G."/>
            <person name="Zhu H."/>
            <person name="He L."/>
            <person name="Cai J."/>
            <person name="Huang Q."/>
            <person name="Cai Q."/>
            <person name="Li B."/>
            <person name="Bai Y."/>
            <person name="Zhang Z."/>
            <person name="Zhang Y."/>
            <person name="Wang W."/>
            <person name="Li J."/>
            <person name="Wei F."/>
            <person name="Li H."/>
            <person name="Jian M."/>
            <person name="Li J."/>
            <person name="Zhang Z."/>
            <person name="Nielsen R."/>
            <person name="Li D."/>
            <person name="Gu W."/>
            <person name="Yang Z."/>
            <person name="Xuan Z."/>
            <person name="Ryder O.A."/>
            <person name="Leung F.C."/>
            <person name="Zhou Y."/>
            <person name="Cao J."/>
            <person name="Sun X."/>
            <person name="Fu Y."/>
            <person name="Fang X."/>
            <person name="Guo X."/>
            <person name="Wang B."/>
            <person name="Hou R."/>
            <person name="Shen F."/>
            <person name="Mu B."/>
            <person name="Ni P."/>
            <person name="Lin R."/>
            <person name="Qian W."/>
            <person name="Wang G."/>
            <person name="Yu C."/>
            <person name="Nie W."/>
            <person name="Wang J."/>
            <person name="Wu Z."/>
            <person name="Liang H."/>
            <person name="Min J."/>
            <person name="Wu Q."/>
            <person name="Cheng S."/>
            <person name="Ruan J."/>
            <person name="Wang M."/>
            <person name="Shi Z."/>
            <person name="Wen M."/>
            <person name="Liu B."/>
            <person name="Ren X."/>
            <person name="Zheng H."/>
            <person name="Dong D."/>
            <person name="Cook K."/>
            <person name="Shan G."/>
            <person name="Zhang H."/>
            <person name="Kosiol C."/>
            <person name="Xie X."/>
            <person name="Lu Z."/>
            <person name="Zheng H."/>
            <person name="Li Y."/>
            <person name="Steiner C.C."/>
            <person name="Lam T.T."/>
            <person name="Lin S."/>
            <person name="Zhang Q."/>
            <person name="Li G."/>
            <person name="Tian J."/>
            <person name="Gong T."/>
            <person name="Liu H."/>
            <person name="Zhang D."/>
            <person name="Fang L."/>
            <person name="Ye C."/>
            <person name="Zhang J."/>
            <person name="Hu W."/>
            <person name="Xu A."/>
            <person name="Ren Y."/>
            <person name="Zhang G."/>
            <person name="Bruford M.W."/>
            <person name="Li Q."/>
            <person name="Ma L."/>
            <person name="Guo Y."/>
            <person name="An N."/>
            <person name="Hu Y."/>
            <person name="Zheng Y."/>
            <person name="Shi Y."/>
            <person name="Li Z."/>
            <person name="Liu Q."/>
            <person name="Chen Y."/>
            <person name="Zhao J."/>
            <person name="Qu N."/>
            <person name="Zhao S."/>
            <person name="Tian F."/>
            <person name="Wang X."/>
            <person name="Wang H."/>
            <person name="Xu L."/>
            <person name="Liu X."/>
            <person name="Vinar T."/>
            <person name="Wang Y."/>
            <person name="Lam T.W."/>
            <person name="Yiu S.M."/>
            <person name="Liu S."/>
            <person name="Zhang H."/>
            <person name="Li D."/>
            <person name="Huang Y."/>
            <person name="Wang X."/>
            <person name="Yang G."/>
            <person name="Jiang Z."/>
            <person name="Wang J."/>
            <person name="Qin N."/>
            <person name="Li L."/>
            <person name="Li J."/>
            <person name="Bolund L."/>
            <person name="Kristiansen K."/>
            <person name="Wong G.K."/>
            <person name="Olson M."/>
            <person name="Zhang X."/>
            <person name="Li S."/>
            <person name="Yang H."/>
            <person name="Wang J."/>
            <person name="Wang J."/>
        </authorList>
    </citation>
    <scope>NUCLEOTIDE SEQUENCE [LARGE SCALE GENOMIC DNA]</scope>
</reference>
<dbReference type="Proteomes" id="UP000008912">
    <property type="component" value="Unassembled WGS sequence"/>
</dbReference>
<dbReference type="GO" id="GO:0005789">
    <property type="term" value="C:endoplasmic reticulum membrane"/>
    <property type="evidence" value="ECO:0007669"/>
    <property type="project" value="UniProtKB-SubCell"/>
</dbReference>
<protein>
    <submittedName>
        <fullName evidence="8">Sterile alpha and TIR motif containing 1</fullName>
    </submittedName>
</protein>
<evidence type="ECO:0000256" key="7">
    <source>
        <dbReference type="SAM" id="Phobius"/>
    </source>
</evidence>
<dbReference type="Pfam" id="PF11712">
    <property type="entry name" value="Vma12"/>
    <property type="match status" value="1"/>
</dbReference>
<keyword evidence="2 7" id="KW-0812">Transmembrane</keyword>
<comment type="subcellular location">
    <subcellularLocation>
        <location evidence="1">Endoplasmic reticulum membrane</location>
        <topology evidence="1">Multi-pass membrane protein</topology>
    </subcellularLocation>
</comment>
<evidence type="ECO:0000256" key="1">
    <source>
        <dbReference type="ARBA" id="ARBA00004477"/>
    </source>
</evidence>
<feature type="transmembrane region" description="Helical" evidence="7">
    <location>
        <begin position="215"/>
        <end position="237"/>
    </location>
</feature>
<proteinExistence type="predicted"/>
<feature type="compositionally biased region" description="Pro residues" evidence="6">
    <location>
        <begin position="31"/>
        <end position="44"/>
    </location>
</feature>
<gene>
    <name evidence="8" type="primary">SARM1</name>
</gene>
<dbReference type="GO" id="GO:0070072">
    <property type="term" value="P:vacuolar proton-transporting V-type ATPase complex assembly"/>
    <property type="evidence" value="ECO:0007669"/>
    <property type="project" value="InterPro"/>
</dbReference>
<feature type="compositionally biased region" description="Gly residues" evidence="6">
    <location>
        <begin position="363"/>
        <end position="377"/>
    </location>
</feature>
<sequence>MSRPSARSAADTGPKPRPEAFCPRPTLPRAASPPPWPSAPPHPPLELKSSFRCTMDGSPGPRSPDRSPLEMASCLLAGERLVRALGPGGELEPEQLPRKLRAELEAALGKKHKDGDFPSGSARLVSFRLIRDLHQYLRERGSTLYLHELLEGSEIYLPEVVKPPRNPELVARLEKIKIQLANEEYKRITYNVTCKDSRHGGTLSDLGKQVRSVKALVITIFNFIVTVAAAFVCTYLGSQYIFTEMASGPCGAHRVGRDPELGKRAGAGGAGAECGRHLGAHVQALRGDVPTAGDGWWPGRSAVLVPPHGPGAAPSLRAGAGQLRAARGPGGAAAHGGEARRRVALPARLLQRGRAAAAARLPRGGGAGNQQGGGARGGALRHAGARRAARGLAGPRPLRPLPGGCQ</sequence>